<dbReference type="PANTHER" id="PTHR24412">
    <property type="entry name" value="KELCH PROTEIN"/>
    <property type="match status" value="1"/>
</dbReference>
<keyword evidence="4" id="KW-1185">Reference proteome</keyword>
<proteinExistence type="predicted"/>
<sequence>MATRKLSISSPDEDQQYSSRNVAVSIDGYDGDTQFNTSDSWITDSPLIPRRSALSTAVLRGKLYAVGGYVGGGFLNTLVVYFPKQNSWKLVSCMNLGRSGAGIAVGWKLKLESTSAAGFNSMFLETSDTWITVSPLIHRRSALSAAVLFEKLCVVRGYDGGGFLNTVEEYFREQDCRVLISSMNLGRNGAGFAVDWKPATGLKK</sequence>
<accession>A0A3M6UF99</accession>
<keyword evidence="1" id="KW-0880">Kelch repeat</keyword>
<gene>
    <name evidence="3" type="ORF">pdam_00014373</name>
</gene>
<dbReference type="Pfam" id="PF01344">
    <property type="entry name" value="Kelch_1"/>
    <property type="match status" value="1"/>
</dbReference>
<dbReference type="UniPathway" id="UPA00143"/>
<evidence type="ECO:0000256" key="1">
    <source>
        <dbReference type="ARBA" id="ARBA00022441"/>
    </source>
</evidence>
<dbReference type="PANTHER" id="PTHR24412:SF441">
    <property type="entry name" value="KELCH-LIKE PROTEIN 28"/>
    <property type="match status" value="1"/>
</dbReference>
<evidence type="ECO:0000313" key="3">
    <source>
        <dbReference type="EMBL" id="RMX52350.1"/>
    </source>
</evidence>
<dbReference type="GO" id="GO:0016567">
    <property type="term" value="P:protein ubiquitination"/>
    <property type="evidence" value="ECO:0007669"/>
    <property type="project" value="UniProtKB-UniPathway"/>
</dbReference>
<dbReference type="Proteomes" id="UP000275408">
    <property type="component" value="Unassembled WGS sequence"/>
</dbReference>
<evidence type="ECO:0008006" key="5">
    <source>
        <dbReference type="Google" id="ProtNLM"/>
    </source>
</evidence>
<evidence type="ECO:0000313" key="4">
    <source>
        <dbReference type="Proteomes" id="UP000275408"/>
    </source>
</evidence>
<protein>
    <recommendedName>
        <fullName evidence="5">BACK domain-containing protein</fullName>
    </recommendedName>
</protein>
<dbReference type="AlphaFoldDB" id="A0A3M6UF99"/>
<organism evidence="3 4">
    <name type="scientific">Pocillopora damicornis</name>
    <name type="common">Cauliflower coral</name>
    <name type="synonym">Millepora damicornis</name>
    <dbReference type="NCBI Taxonomy" id="46731"/>
    <lineage>
        <taxon>Eukaryota</taxon>
        <taxon>Metazoa</taxon>
        <taxon>Cnidaria</taxon>
        <taxon>Anthozoa</taxon>
        <taxon>Hexacorallia</taxon>
        <taxon>Scleractinia</taxon>
        <taxon>Astrocoeniina</taxon>
        <taxon>Pocilloporidae</taxon>
        <taxon>Pocillopora</taxon>
    </lineage>
</organism>
<reference evidence="3 4" key="1">
    <citation type="journal article" date="2018" name="Sci. Rep.">
        <title>Comparative analysis of the Pocillopora damicornis genome highlights role of immune system in coral evolution.</title>
        <authorList>
            <person name="Cunning R."/>
            <person name="Bay R.A."/>
            <person name="Gillette P."/>
            <person name="Baker A.C."/>
            <person name="Traylor-Knowles N."/>
        </authorList>
    </citation>
    <scope>NUCLEOTIDE SEQUENCE [LARGE SCALE GENOMIC DNA]</scope>
    <source>
        <strain evidence="3">RSMAS</strain>
        <tissue evidence="3">Whole animal</tissue>
    </source>
</reference>
<keyword evidence="2" id="KW-0677">Repeat</keyword>
<dbReference type="InterPro" id="IPR006652">
    <property type="entry name" value="Kelch_1"/>
</dbReference>
<evidence type="ECO:0000256" key="2">
    <source>
        <dbReference type="ARBA" id="ARBA00022737"/>
    </source>
</evidence>
<dbReference type="InterPro" id="IPR015915">
    <property type="entry name" value="Kelch-typ_b-propeller"/>
</dbReference>
<dbReference type="Gene3D" id="2.120.10.80">
    <property type="entry name" value="Kelch-type beta propeller"/>
    <property type="match status" value="1"/>
</dbReference>
<dbReference type="STRING" id="46731.A0A3M6UF99"/>
<dbReference type="SMART" id="SM00612">
    <property type="entry name" value="Kelch"/>
    <property type="match status" value="2"/>
</dbReference>
<comment type="caution">
    <text evidence="3">The sequence shown here is derived from an EMBL/GenBank/DDBJ whole genome shotgun (WGS) entry which is preliminary data.</text>
</comment>
<dbReference type="EMBL" id="RCHS01001653">
    <property type="protein sequence ID" value="RMX52350.1"/>
    <property type="molecule type" value="Genomic_DNA"/>
</dbReference>
<name>A0A3M6UF99_POCDA</name>
<dbReference type="SUPFAM" id="SSF117281">
    <property type="entry name" value="Kelch motif"/>
    <property type="match status" value="1"/>
</dbReference>